<organism evidence="1">
    <name type="scientific">Spongospora subterranea</name>
    <dbReference type="NCBI Taxonomy" id="70186"/>
    <lineage>
        <taxon>Eukaryota</taxon>
        <taxon>Sar</taxon>
        <taxon>Rhizaria</taxon>
        <taxon>Endomyxa</taxon>
        <taxon>Phytomyxea</taxon>
        <taxon>Plasmodiophorida</taxon>
        <taxon>Plasmodiophoridae</taxon>
        <taxon>Spongospora</taxon>
    </lineage>
</organism>
<accession>A0A0H5R8T5</accession>
<feature type="non-terminal residue" evidence="1">
    <location>
        <position position="1"/>
    </location>
</feature>
<dbReference type="SUPFAM" id="SSF117281">
    <property type="entry name" value="Kelch motif"/>
    <property type="match status" value="1"/>
</dbReference>
<protein>
    <submittedName>
        <fullName evidence="1">Uncharacterized protein</fullName>
    </submittedName>
</protein>
<dbReference type="InterPro" id="IPR015915">
    <property type="entry name" value="Kelch-typ_b-propeller"/>
</dbReference>
<dbReference type="Gene3D" id="2.120.10.80">
    <property type="entry name" value="Kelch-type beta propeller"/>
    <property type="match status" value="1"/>
</dbReference>
<name>A0A0H5R8T5_9EUKA</name>
<reference evidence="1" key="1">
    <citation type="submission" date="2015-04" db="EMBL/GenBank/DDBJ databases">
        <title>The genome sequence of the plant pathogenic Rhizarian Plasmodiophora brassicae reveals insights in its biotrophic life cycle and the origin of chitin synthesis.</title>
        <authorList>
            <person name="Schwelm A."/>
            <person name="Fogelqvist J."/>
            <person name="Knaust A."/>
            <person name="Julke S."/>
            <person name="Lilja T."/>
            <person name="Dhandapani V."/>
            <person name="Bonilla-Rosso G."/>
            <person name="Karlsson M."/>
            <person name="Shevchenko A."/>
            <person name="Choi S.R."/>
            <person name="Kim H.G."/>
            <person name="Park J.Y."/>
            <person name="Lim Y.P."/>
            <person name="Ludwig-Muller J."/>
            <person name="Dixelius C."/>
        </authorList>
    </citation>
    <scope>NUCLEOTIDE SEQUENCE</scope>
    <source>
        <tissue evidence="1">Potato root galls</tissue>
    </source>
</reference>
<dbReference type="AlphaFoldDB" id="A0A0H5R8T5"/>
<dbReference type="EMBL" id="HACM01010096">
    <property type="protein sequence ID" value="CRZ10538.1"/>
    <property type="molecule type" value="Transcribed_RNA"/>
</dbReference>
<feature type="non-terminal residue" evidence="1">
    <location>
        <position position="470"/>
    </location>
</feature>
<proteinExistence type="predicted"/>
<sequence length="470" mass="53963">LSCNPHQPHSLMITAKLFNRISSMFDYHTGGAEAIEEHGEPCPVANLRREDQIIVSRPKGNDRLRQFVESLPFDDMDEDIEPLLADIADLVEHHRAHKGKRRRTSALLEGSPSEAILLSHWNLIMDFIGLSPDLVQIMWVCKRWRQQSMPLIQSREVLLLLGNPRKFDVNQNVQYFDSLTRVWAPFLRFHPDWVRARIKAKLSAVYSKKHGLYIPSDHLKWSSAHLAWEPFRNVQCDNMVLIDHDVYSFQCCDYNFGPQDYYLEITKRSFDHEFTAIKVIQRGFDSVFMQPRSPQYQGAAILLPSCDGCSQIGFFGGAQFTSKTSCAIYNPTLDTWRDLPDLPIRVYNNTATYWRGFVVIAGGSRTRSRWSFNSKVWMLNLTAKVPKWKTVQEMPREHGHCMLATVNGDLVSLMSTSASKPAVLYRYCPITRVWIQVWSELNAGANSNVSKDGVLLSCPYSVLFPDRTDR</sequence>
<evidence type="ECO:0000313" key="1">
    <source>
        <dbReference type="EMBL" id="CRZ10538.1"/>
    </source>
</evidence>